<dbReference type="CDD" id="cd07185">
    <property type="entry name" value="OmpA_C-like"/>
    <property type="match status" value="1"/>
</dbReference>
<evidence type="ECO:0000256" key="5">
    <source>
        <dbReference type="ARBA" id="ARBA00022989"/>
    </source>
</evidence>
<evidence type="ECO:0000256" key="4">
    <source>
        <dbReference type="ARBA" id="ARBA00022692"/>
    </source>
</evidence>
<keyword evidence="10" id="KW-1185">Reference proteome</keyword>
<evidence type="ECO:0000256" key="6">
    <source>
        <dbReference type="ARBA" id="ARBA00023136"/>
    </source>
</evidence>
<evidence type="ECO:0000256" key="1">
    <source>
        <dbReference type="ARBA" id="ARBA00004162"/>
    </source>
</evidence>
<sequence length="279" mass="31145">MKNVFSSYDFNSSIVELIAFKLDGRGVKQMKRNKHEHEEEHVDESWLLPYSDLMTLLVALFIVLYAMSSADAAKFEQMSQAFRIAFAGGSGVLEGQPALENPVISKSDQGNVQETPETTHTQEITELENIQSQVNQYISDHQLTTKLETQMTDEGLLITIKDDVLFASGSAKVQSSNIGIVKDISQLLVMDPIHNVIISGHTDNVPIGTTEFDSNWHLSAMRALNFLNLLLQNKELDPQYFSSKGFGEFKPIDSNATEAGKQRNRRVEILVQSNALPNQ</sequence>
<accession>A0A1I2D3Y6</accession>
<protein>
    <submittedName>
        <fullName evidence="9">Chemotaxis protein MotB</fullName>
    </submittedName>
</protein>
<organism evidence="9 10">
    <name type="scientific">Paenibacillus algorifonticola</name>
    <dbReference type="NCBI Taxonomy" id="684063"/>
    <lineage>
        <taxon>Bacteria</taxon>
        <taxon>Bacillati</taxon>
        <taxon>Bacillota</taxon>
        <taxon>Bacilli</taxon>
        <taxon>Bacillales</taxon>
        <taxon>Paenibacillaceae</taxon>
        <taxon>Paenibacillus</taxon>
    </lineage>
</organism>
<evidence type="ECO:0000259" key="8">
    <source>
        <dbReference type="PROSITE" id="PS51123"/>
    </source>
</evidence>
<reference evidence="10" key="1">
    <citation type="submission" date="2016-10" db="EMBL/GenBank/DDBJ databases">
        <authorList>
            <person name="Varghese N."/>
            <person name="Submissions S."/>
        </authorList>
    </citation>
    <scope>NUCLEOTIDE SEQUENCE [LARGE SCALE GENOMIC DNA]</scope>
    <source>
        <strain evidence="10">CGMCC 1.10223</strain>
    </source>
</reference>
<keyword evidence="6 7" id="KW-0472">Membrane</keyword>
<dbReference type="Proteomes" id="UP000183410">
    <property type="component" value="Unassembled WGS sequence"/>
</dbReference>
<dbReference type="Pfam" id="PF00691">
    <property type="entry name" value="OmpA"/>
    <property type="match status" value="1"/>
</dbReference>
<dbReference type="InterPro" id="IPR050330">
    <property type="entry name" value="Bact_OuterMem_StrucFunc"/>
</dbReference>
<comment type="similarity">
    <text evidence="2">Belongs to the MotB family.</text>
</comment>
<dbReference type="Pfam" id="PF13677">
    <property type="entry name" value="MotB_plug"/>
    <property type="match status" value="1"/>
</dbReference>
<feature type="domain" description="OmpA-like" evidence="8">
    <location>
        <begin position="153"/>
        <end position="275"/>
    </location>
</feature>
<gene>
    <name evidence="9" type="ORF">SAMN04487969_10698</name>
</gene>
<dbReference type="InterPro" id="IPR006665">
    <property type="entry name" value="OmpA-like"/>
</dbReference>
<dbReference type="Gene3D" id="3.30.1330.60">
    <property type="entry name" value="OmpA-like domain"/>
    <property type="match status" value="1"/>
</dbReference>
<dbReference type="PANTHER" id="PTHR30329">
    <property type="entry name" value="STATOR ELEMENT OF FLAGELLAR MOTOR COMPLEX"/>
    <property type="match status" value="1"/>
</dbReference>
<name>A0A1I2D3Y6_9BACL</name>
<keyword evidence="3" id="KW-1003">Cell membrane</keyword>
<dbReference type="PROSITE" id="PS51123">
    <property type="entry name" value="OMPA_2"/>
    <property type="match status" value="1"/>
</dbReference>
<keyword evidence="5" id="KW-1133">Transmembrane helix</keyword>
<dbReference type="SUPFAM" id="SSF103088">
    <property type="entry name" value="OmpA-like"/>
    <property type="match status" value="1"/>
</dbReference>
<dbReference type="NCBIfam" id="NF005831">
    <property type="entry name" value="PRK07734.1"/>
    <property type="match status" value="1"/>
</dbReference>
<dbReference type="InterPro" id="IPR025713">
    <property type="entry name" value="MotB-like_N_dom"/>
</dbReference>
<dbReference type="InterPro" id="IPR036737">
    <property type="entry name" value="OmpA-like_sf"/>
</dbReference>
<evidence type="ECO:0000256" key="3">
    <source>
        <dbReference type="ARBA" id="ARBA00022475"/>
    </source>
</evidence>
<keyword evidence="4" id="KW-0812">Transmembrane</keyword>
<dbReference type="EMBL" id="FONN01000006">
    <property type="protein sequence ID" value="SFE75277.1"/>
    <property type="molecule type" value="Genomic_DNA"/>
</dbReference>
<dbReference type="PANTHER" id="PTHR30329:SF21">
    <property type="entry name" value="LIPOPROTEIN YIAD-RELATED"/>
    <property type="match status" value="1"/>
</dbReference>
<comment type="subcellular location">
    <subcellularLocation>
        <location evidence="1">Cell membrane</location>
        <topology evidence="1">Single-pass membrane protein</topology>
    </subcellularLocation>
</comment>
<proteinExistence type="inferred from homology"/>
<evidence type="ECO:0000256" key="7">
    <source>
        <dbReference type="PROSITE-ProRule" id="PRU00473"/>
    </source>
</evidence>
<dbReference type="AlphaFoldDB" id="A0A1I2D3Y6"/>
<dbReference type="GO" id="GO:0005886">
    <property type="term" value="C:plasma membrane"/>
    <property type="evidence" value="ECO:0007669"/>
    <property type="project" value="UniProtKB-SubCell"/>
</dbReference>
<evidence type="ECO:0000256" key="2">
    <source>
        <dbReference type="ARBA" id="ARBA00008914"/>
    </source>
</evidence>
<evidence type="ECO:0000313" key="9">
    <source>
        <dbReference type="EMBL" id="SFE75277.1"/>
    </source>
</evidence>
<evidence type="ECO:0000313" key="10">
    <source>
        <dbReference type="Proteomes" id="UP000183410"/>
    </source>
</evidence>